<evidence type="ECO:0000313" key="2">
    <source>
        <dbReference type="EMBL" id="MDL9979365.1"/>
    </source>
</evidence>
<name>A0ABT7MY61_9MICO</name>
<reference evidence="2 3" key="1">
    <citation type="submission" date="2023-06" db="EMBL/GenBank/DDBJ databases">
        <title>Microbacterium sp. nov., isolated from a waste landfill.</title>
        <authorList>
            <person name="Wen W."/>
        </authorList>
    </citation>
    <scope>NUCLEOTIDE SEQUENCE [LARGE SCALE GENOMIC DNA]</scope>
    <source>
        <strain evidence="2 3">ASV49</strain>
    </source>
</reference>
<dbReference type="Gene3D" id="2.60.120.10">
    <property type="entry name" value="Jelly Rolls"/>
    <property type="match status" value="1"/>
</dbReference>
<gene>
    <name evidence="2" type="ORF">QSV35_08460</name>
</gene>
<keyword evidence="3" id="KW-1185">Reference proteome</keyword>
<sequence>MSQDPVERVTLSRLQLPAHTSFATMEVRRIRIAANVHPGAHWHNGPVFGVIESGSVYFQVSGEQESILRAGDTFYEPANETIARFDATEEGVTFIGWFPLPAGVDAELTMGSFPV</sequence>
<feature type="domain" description="Cupin type-2" evidence="1">
    <location>
        <begin position="34"/>
        <end position="80"/>
    </location>
</feature>
<dbReference type="Pfam" id="PF07883">
    <property type="entry name" value="Cupin_2"/>
    <property type="match status" value="1"/>
</dbReference>
<dbReference type="Proteomes" id="UP001235064">
    <property type="component" value="Unassembled WGS sequence"/>
</dbReference>
<accession>A0ABT7MY61</accession>
<dbReference type="InterPro" id="IPR011051">
    <property type="entry name" value="RmlC_Cupin_sf"/>
</dbReference>
<organism evidence="2 3">
    <name type="scientific">Microbacterium candidum</name>
    <dbReference type="NCBI Taxonomy" id="3041922"/>
    <lineage>
        <taxon>Bacteria</taxon>
        <taxon>Bacillati</taxon>
        <taxon>Actinomycetota</taxon>
        <taxon>Actinomycetes</taxon>
        <taxon>Micrococcales</taxon>
        <taxon>Microbacteriaceae</taxon>
        <taxon>Microbacterium</taxon>
    </lineage>
</organism>
<dbReference type="InterPro" id="IPR013096">
    <property type="entry name" value="Cupin_2"/>
</dbReference>
<dbReference type="InterPro" id="IPR014710">
    <property type="entry name" value="RmlC-like_jellyroll"/>
</dbReference>
<protein>
    <submittedName>
        <fullName evidence="2">Cupin domain-containing protein</fullName>
    </submittedName>
</protein>
<dbReference type="EMBL" id="JASXSZ010000002">
    <property type="protein sequence ID" value="MDL9979365.1"/>
    <property type="molecule type" value="Genomic_DNA"/>
</dbReference>
<evidence type="ECO:0000259" key="1">
    <source>
        <dbReference type="Pfam" id="PF07883"/>
    </source>
</evidence>
<comment type="caution">
    <text evidence="2">The sequence shown here is derived from an EMBL/GenBank/DDBJ whole genome shotgun (WGS) entry which is preliminary data.</text>
</comment>
<evidence type="ECO:0000313" key="3">
    <source>
        <dbReference type="Proteomes" id="UP001235064"/>
    </source>
</evidence>
<proteinExistence type="predicted"/>
<dbReference type="RefSeq" id="WP_286288233.1">
    <property type="nucleotide sequence ID" value="NZ_JASXSZ010000002.1"/>
</dbReference>
<dbReference type="SUPFAM" id="SSF51182">
    <property type="entry name" value="RmlC-like cupins"/>
    <property type="match status" value="1"/>
</dbReference>